<reference evidence="2" key="1">
    <citation type="submission" date="2023-03" db="EMBL/GenBank/DDBJ databases">
        <authorList>
            <person name="Julca I."/>
        </authorList>
    </citation>
    <scope>NUCLEOTIDE SEQUENCE</scope>
</reference>
<evidence type="ECO:0000313" key="2">
    <source>
        <dbReference type="EMBL" id="CAI9103728.1"/>
    </source>
</evidence>
<dbReference type="PANTHER" id="PTHR11626">
    <property type="entry name" value="FARNESYL-DIPHOSPHATE FARNESYLTRANSFERASE"/>
    <property type="match status" value="1"/>
</dbReference>
<dbReference type="AlphaFoldDB" id="A0AAV1D7Z8"/>
<dbReference type="GO" id="GO:0005789">
    <property type="term" value="C:endoplasmic reticulum membrane"/>
    <property type="evidence" value="ECO:0007669"/>
    <property type="project" value="TreeGrafter"/>
</dbReference>
<sequence length="365" mass="41253">MSRFQAISAEDAEGRACLMGLQAVANLGLQDCQLQLDNQNIVDFILERKVCPAVLVSLLEDVVSVTSSTSLSTNAIKNRKMRTFLGFGRIFKCPADDKVLPLLKPKIPAAKQMPPPARRPFFSYAMLSKLLNHHADEVLPLLKLKMAVRKVAKQIPAEPPHWAFCHTMLPKVSTGFALLISQIDADLRDAVYMPFHLVLDRVPKQLMKEDDMSIDAEVKVPILLDFYRHIHDRDWHFSSQDLQYGENSAKAVQCLNEMVTDSLIPVEDCFKFLSTLQNPNFFRFWAFTTIVSMGRLATYYNNIDVFRCHVDLRPGLTAKIIDATKSMADVEDHDPNATKTRGSLESILKACHDSETLDKRFLRSS</sequence>
<dbReference type="EMBL" id="OX459121">
    <property type="protein sequence ID" value="CAI9103728.1"/>
    <property type="molecule type" value="Genomic_DNA"/>
</dbReference>
<dbReference type="SUPFAM" id="SSF48576">
    <property type="entry name" value="Terpenoid synthases"/>
    <property type="match status" value="1"/>
</dbReference>
<dbReference type="PANTHER" id="PTHR11626:SF2">
    <property type="entry name" value="SQUALENE SYNTHASE"/>
    <property type="match status" value="1"/>
</dbReference>
<gene>
    <name evidence="2" type="ORF">OLC1_LOCUS12822</name>
</gene>
<dbReference type="Proteomes" id="UP001161247">
    <property type="component" value="Chromosome 4"/>
</dbReference>
<organism evidence="2 3">
    <name type="scientific">Oldenlandia corymbosa var. corymbosa</name>
    <dbReference type="NCBI Taxonomy" id="529605"/>
    <lineage>
        <taxon>Eukaryota</taxon>
        <taxon>Viridiplantae</taxon>
        <taxon>Streptophyta</taxon>
        <taxon>Embryophyta</taxon>
        <taxon>Tracheophyta</taxon>
        <taxon>Spermatophyta</taxon>
        <taxon>Magnoliopsida</taxon>
        <taxon>eudicotyledons</taxon>
        <taxon>Gunneridae</taxon>
        <taxon>Pentapetalae</taxon>
        <taxon>asterids</taxon>
        <taxon>lamiids</taxon>
        <taxon>Gentianales</taxon>
        <taxon>Rubiaceae</taxon>
        <taxon>Rubioideae</taxon>
        <taxon>Spermacoceae</taxon>
        <taxon>Hedyotis-Oldenlandia complex</taxon>
        <taxon>Oldenlandia</taxon>
    </lineage>
</organism>
<dbReference type="InterPro" id="IPR002156">
    <property type="entry name" value="RNaseH_domain"/>
</dbReference>
<accession>A0AAV1D7Z8</accession>
<dbReference type="Pfam" id="PF13456">
    <property type="entry name" value="RVT_3"/>
    <property type="match status" value="1"/>
</dbReference>
<dbReference type="GO" id="GO:0045338">
    <property type="term" value="P:farnesyl diphosphate metabolic process"/>
    <property type="evidence" value="ECO:0007669"/>
    <property type="project" value="InterPro"/>
</dbReference>
<protein>
    <submittedName>
        <fullName evidence="2">OLC1v1002266C1</fullName>
    </submittedName>
</protein>
<dbReference type="InterPro" id="IPR044844">
    <property type="entry name" value="Trans_IPPS_euk-type"/>
</dbReference>
<feature type="domain" description="RNase H type-1" evidence="1">
    <location>
        <begin position="7"/>
        <end position="65"/>
    </location>
</feature>
<keyword evidence="3" id="KW-1185">Reference proteome</keyword>
<name>A0AAV1D7Z8_OLDCO</name>
<dbReference type="GO" id="GO:0051996">
    <property type="term" value="F:squalene synthase [NAD(P)H] activity"/>
    <property type="evidence" value="ECO:0007669"/>
    <property type="project" value="InterPro"/>
</dbReference>
<dbReference type="GO" id="GO:0004523">
    <property type="term" value="F:RNA-DNA hybrid ribonuclease activity"/>
    <property type="evidence" value="ECO:0007669"/>
    <property type="project" value="InterPro"/>
</dbReference>
<evidence type="ECO:0000259" key="1">
    <source>
        <dbReference type="Pfam" id="PF13456"/>
    </source>
</evidence>
<dbReference type="GO" id="GO:0003676">
    <property type="term" value="F:nucleic acid binding"/>
    <property type="evidence" value="ECO:0007669"/>
    <property type="project" value="InterPro"/>
</dbReference>
<dbReference type="Gene3D" id="1.10.600.10">
    <property type="entry name" value="Farnesyl Diphosphate Synthase"/>
    <property type="match status" value="2"/>
</dbReference>
<evidence type="ECO:0000313" key="3">
    <source>
        <dbReference type="Proteomes" id="UP001161247"/>
    </source>
</evidence>
<proteinExistence type="predicted"/>
<dbReference type="InterPro" id="IPR008949">
    <property type="entry name" value="Isoprenoid_synthase_dom_sf"/>
</dbReference>